<proteinExistence type="predicted"/>
<accession>A0A0D2MYJ5</accession>
<gene>
    <name evidence="3" type="ORF">MNEG_8742</name>
</gene>
<organism evidence="3 4">
    <name type="scientific">Monoraphidium neglectum</name>
    <dbReference type="NCBI Taxonomy" id="145388"/>
    <lineage>
        <taxon>Eukaryota</taxon>
        <taxon>Viridiplantae</taxon>
        <taxon>Chlorophyta</taxon>
        <taxon>core chlorophytes</taxon>
        <taxon>Chlorophyceae</taxon>
        <taxon>CS clade</taxon>
        <taxon>Sphaeropleales</taxon>
        <taxon>Selenastraceae</taxon>
        <taxon>Monoraphidium</taxon>
    </lineage>
</organism>
<dbReference type="RefSeq" id="XP_013898240.1">
    <property type="nucleotide sequence ID" value="XM_014042786.1"/>
</dbReference>
<evidence type="ECO:0000256" key="1">
    <source>
        <dbReference type="SAM" id="MobiDB-lite"/>
    </source>
</evidence>
<feature type="compositionally biased region" description="Basic and acidic residues" evidence="1">
    <location>
        <begin position="173"/>
        <end position="184"/>
    </location>
</feature>
<dbReference type="AlphaFoldDB" id="A0A0D2MYJ5"/>
<evidence type="ECO:0000313" key="3">
    <source>
        <dbReference type="EMBL" id="KIY99220.1"/>
    </source>
</evidence>
<feature type="compositionally biased region" description="Low complexity" evidence="1">
    <location>
        <begin position="47"/>
        <end position="64"/>
    </location>
</feature>
<dbReference type="InterPro" id="IPR009686">
    <property type="entry name" value="Senescence/spartin_C"/>
</dbReference>
<dbReference type="EMBL" id="KK101915">
    <property type="protein sequence ID" value="KIY99220.1"/>
    <property type="molecule type" value="Genomic_DNA"/>
</dbReference>
<dbReference type="KEGG" id="mng:MNEG_8742"/>
<protein>
    <recommendedName>
        <fullName evidence="2">Senescence domain-containing protein</fullName>
    </recommendedName>
</protein>
<evidence type="ECO:0000313" key="4">
    <source>
        <dbReference type="Proteomes" id="UP000054498"/>
    </source>
</evidence>
<dbReference type="STRING" id="145388.A0A0D2MYJ5"/>
<feature type="compositionally biased region" description="Basic and acidic residues" evidence="1">
    <location>
        <begin position="205"/>
        <end position="215"/>
    </location>
</feature>
<feature type="compositionally biased region" description="Gly residues" evidence="1">
    <location>
        <begin position="22"/>
        <end position="31"/>
    </location>
</feature>
<sequence>MSGVEEEDAREVVEVAPARGALGGAAAGSGMAGPQQLEGLRGREWQQEQQDPQQEQEQQQQEQQQEQERQQEQQRPSAAERVASGILLGGCVLAGLVRVASGSASAAVARYAEARMAAADRAEPPTRVSPHMQQGLQVAAAVASGAACVTGHIASAVGEASYALAQHIAAVSRENREQRRHEGHSAGSGGRRRHGRHSAAGARGEAGDGEARGGGDEGGQSALKTVGAAGLLAYVQIYDALEEAAKQVLAHSAEASAQYIGYKYGPEAAAAAQMGVPLAQNVVHTATNAARLAVARALVSEGAQRSAALYLQAALDPAALSPPEGAAALAAAAGGRPAGGIGAPAGLVGGGVGLRPLVTPIEMRAMPVA</sequence>
<dbReference type="GO" id="GO:0005886">
    <property type="term" value="C:plasma membrane"/>
    <property type="evidence" value="ECO:0007669"/>
    <property type="project" value="TreeGrafter"/>
</dbReference>
<feature type="region of interest" description="Disordered" evidence="1">
    <location>
        <begin position="22"/>
        <end position="78"/>
    </location>
</feature>
<dbReference type="Pfam" id="PF06911">
    <property type="entry name" value="Senescence"/>
    <property type="match status" value="1"/>
</dbReference>
<dbReference type="InterPro" id="IPR045036">
    <property type="entry name" value="Spartin-like"/>
</dbReference>
<dbReference type="OrthoDB" id="10625295at2759"/>
<dbReference type="PANTHER" id="PTHR21068:SF43">
    <property type="entry name" value="SPARTIN"/>
    <property type="match status" value="1"/>
</dbReference>
<dbReference type="GeneID" id="25741617"/>
<feature type="domain" description="Senescence" evidence="2">
    <location>
        <begin position="89"/>
        <end position="293"/>
    </location>
</feature>
<dbReference type="PANTHER" id="PTHR21068">
    <property type="entry name" value="SPARTIN"/>
    <property type="match status" value="1"/>
</dbReference>
<evidence type="ECO:0000259" key="2">
    <source>
        <dbReference type="Pfam" id="PF06911"/>
    </source>
</evidence>
<keyword evidence="4" id="KW-1185">Reference proteome</keyword>
<dbReference type="Proteomes" id="UP000054498">
    <property type="component" value="Unassembled WGS sequence"/>
</dbReference>
<feature type="region of interest" description="Disordered" evidence="1">
    <location>
        <begin position="173"/>
        <end position="218"/>
    </location>
</feature>
<reference evidence="3 4" key="1">
    <citation type="journal article" date="2013" name="BMC Genomics">
        <title>Reconstruction of the lipid metabolism for the microalga Monoraphidium neglectum from its genome sequence reveals characteristics suitable for biofuel production.</title>
        <authorList>
            <person name="Bogen C."/>
            <person name="Al-Dilaimi A."/>
            <person name="Albersmeier A."/>
            <person name="Wichmann J."/>
            <person name="Grundmann M."/>
            <person name="Rupp O."/>
            <person name="Lauersen K.J."/>
            <person name="Blifernez-Klassen O."/>
            <person name="Kalinowski J."/>
            <person name="Goesmann A."/>
            <person name="Mussgnug J.H."/>
            <person name="Kruse O."/>
        </authorList>
    </citation>
    <scope>NUCLEOTIDE SEQUENCE [LARGE SCALE GENOMIC DNA]</scope>
    <source>
        <strain evidence="3 4">SAG 48.87</strain>
    </source>
</reference>
<name>A0A0D2MYJ5_9CHLO</name>